<evidence type="ECO:0000313" key="2">
    <source>
        <dbReference type="EMBL" id="ATZ27249.1"/>
    </source>
</evidence>
<dbReference type="RefSeq" id="WP_030228257.1">
    <property type="nucleotide sequence ID" value="NZ_BSRP01000025.1"/>
</dbReference>
<dbReference type="InterPro" id="IPR052022">
    <property type="entry name" value="26kDa_periplasmic_antigen"/>
</dbReference>
<dbReference type="OrthoDB" id="4159934at2"/>
<name>A0A2K8PKJ9_STRLA</name>
<evidence type="ECO:0000256" key="1">
    <source>
        <dbReference type="SAM" id="MobiDB-lite"/>
    </source>
</evidence>
<organism evidence="2 3">
    <name type="scientific">Streptomyces lavendulae subsp. lavendulae</name>
    <dbReference type="NCBI Taxonomy" id="58340"/>
    <lineage>
        <taxon>Bacteria</taxon>
        <taxon>Bacillati</taxon>
        <taxon>Actinomycetota</taxon>
        <taxon>Actinomycetes</taxon>
        <taxon>Kitasatosporales</taxon>
        <taxon>Streptomycetaceae</taxon>
        <taxon>Streptomyces</taxon>
    </lineage>
</organism>
<dbReference type="InterPro" id="IPR007497">
    <property type="entry name" value="SIMPL/DUF541"/>
</dbReference>
<dbReference type="GO" id="GO:0006974">
    <property type="term" value="P:DNA damage response"/>
    <property type="evidence" value="ECO:0007669"/>
    <property type="project" value="TreeGrafter"/>
</dbReference>
<dbReference type="Gene3D" id="3.30.110.170">
    <property type="entry name" value="Protein of unknown function (DUF541), domain 1"/>
    <property type="match status" value="1"/>
</dbReference>
<dbReference type="KEGG" id="slx:SLAV_27290"/>
<dbReference type="PANTHER" id="PTHR34387">
    <property type="entry name" value="SLR1258 PROTEIN"/>
    <property type="match status" value="1"/>
</dbReference>
<feature type="region of interest" description="Disordered" evidence="1">
    <location>
        <begin position="171"/>
        <end position="194"/>
    </location>
</feature>
<protein>
    <submittedName>
        <fullName evidence="2">26 kDa periplasmic immunogenic protein</fullName>
    </submittedName>
</protein>
<dbReference type="EMBL" id="CP024985">
    <property type="protein sequence ID" value="ATZ27249.1"/>
    <property type="molecule type" value="Genomic_DNA"/>
</dbReference>
<dbReference type="PANTHER" id="PTHR34387:SF1">
    <property type="entry name" value="PERIPLASMIC IMMUNOGENIC PROTEIN"/>
    <property type="match status" value="1"/>
</dbReference>
<proteinExistence type="predicted"/>
<dbReference type="Pfam" id="PF04402">
    <property type="entry name" value="SIMPL"/>
    <property type="match status" value="1"/>
</dbReference>
<accession>A0A2K8PKJ9</accession>
<dbReference type="GeneID" id="49386466"/>
<sequence length="212" mass="22406">MTAIREPWGLSVLGAGSVAAEPRFAEIDLAVDVLAATPKESYAEAGRVVTGLRAVLREHGVPDADVSGSRLSLASQYAGYGADKTFKGYGCEARYTVRTPALDRLEELVDDLVTAGVNRVDDVRFEVDDKPAMRDEARRLAVAAARRKAGVYAEACGVRLGAVIHIQDVDPESMTGHGHGRRSGGDPEHDGALTPGSVRVEAAVLLGFALLP</sequence>
<gene>
    <name evidence="2" type="ORF">SLAV_27290</name>
</gene>
<dbReference type="Gene3D" id="3.30.70.2970">
    <property type="entry name" value="Protein of unknown function (DUF541), domain 2"/>
    <property type="match status" value="1"/>
</dbReference>
<evidence type="ECO:0000313" key="3">
    <source>
        <dbReference type="Proteomes" id="UP000231791"/>
    </source>
</evidence>
<dbReference type="Proteomes" id="UP000231791">
    <property type="component" value="Chromosome"/>
</dbReference>
<reference evidence="2 3" key="1">
    <citation type="submission" date="2017-11" db="EMBL/GenBank/DDBJ databases">
        <title>Complete genome sequence of Streptomyces lavendulae subsp. lavendulae CCM 3239 (formerly 'Streptomyces aureofaciens CCM 3239'), the producer of the angucycline-type antibiotic auricin.</title>
        <authorList>
            <person name="Busche T."/>
            <person name="Novakova R."/>
            <person name="Al'Dilaimi A."/>
            <person name="Homerova D."/>
            <person name="Feckova L."/>
            <person name="Rezuchova B."/>
            <person name="Mingyar E."/>
            <person name="Csolleiova D."/>
            <person name="Bekeova C."/>
            <person name="Winkler A."/>
            <person name="Sevcikova B."/>
            <person name="Kalinowski J."/>
            <person name="Kormanec J."/>
            <person name="Ruckert C."/>
        </authorList>
    </citation>
    <scope>NUCLEOTIDE SEQUENCE [LARGE SCALE GENOMIC DNA]</scope>
    <source>
        <strain evidence="2 3">CCM 3239</strain>
    </source>
</reference>
<dbReference type="AlphaFoldDB" id="A0A2K8PKJ9"/>
<keyword evidence="3" id="KW-1185">Reference proteome</keyword>